<dbReference type="EC" id="3.4.24.-" evidence="8"/>
<proteinExistence type="inferred from homology"/>
<evidence type="ECO:0000256" key="4">
    <source>
        <dbReference type="RuleBase" id="RU004447"/>
    </source>
</evidence>
<protein>
    <submittedName>
        <fullName evidence="8">Zinc protease y4wA</fullName>
        <ecNumber evidence="8">3.4.24.-</ecNumber>
    </submittedName>
</protein>
<dbReference type="GO" id="GO:0006508">
    <property type="term" value="P:proteolysis"/>
    <property type="evidence" value="ECO:0007669"/>
    <property type="project" value="UniProtKB-KW"/>
</dbReference>
<evidence type="ECO:0000256" key="5">
    <source>
        <dbReference type="SAM" id="MobiDB-lite"/>
    </source>
</evidence>
<dbReference type="InterPro" id="IPR001431">
    <property type="entry name" value="Pept_M16_Zn_BS"/>
</dbReference>
<feature type="compositionally biased region" description="Polar residues" evidence="5">
    <location>
        <begin position="1"/>
        <end position="10"/>
    </location>
</feature>
<comment type="cofactor">
    <cofactor evidence="1">
        <name>Zn(2+)</name>
        <dbReference type="ChEBI" id="CHEBI:29105"/>
    </cofactor>
</comment>
<evidence type="ECO:0000256" key="3">
    <source>
        <dbReference type="ARBA" id="ARBA00023049"/>
    </source>
</evidence>
<dbReference type="AlphaFoldDB" id="W6RJQ8"/>
<sequence length="532" mass="58942">MSAKLTSQIPASGHPPEGCTTGSRTKWPSSLRNIRGKLSQGPLRRLSSHDCQLHVRSNPMTSWMSAKWRAVRALTRTRAFFLSMVAFNALMTWEAAAVDAPRSESGIENFVLSNGMEVVVIPDHRAPTVTQMVWYKVGNADEVPGKSGIAHFLEHLMFKGTNEHPAGEFSAKVAELGGHENAFTSSDYTAYFQTVTPGSLLTMMEFEADRMRHLILSDAVIVPERDVILEERRSRIEESPEALLDEEMQATLYQNHPYRIPVIGWMHEMERLNGGDAMAFYDRYYAPNNAILVIAGDVDVASVGKMAMETYGRIPRGRELAPRVRPQEPEQNTKRTVVLTDPRVTIPSFQKSWVVPSYRTGEPGEGESLDLLSEILGGTLSRFYQELVMKRAIASSASASFGGRSLDATSFTVYGSPLSEAKIDDLQDAIDAEIRKIIEAGVTEVELEKAKNRLVRSTIFARDSQVEMARIFGEALATGSTAADVQKWPEKIRAVTTAEVQAVAKKYLNPDRSVAGYLLPRESPSTKSGDRR</sequence>
<dbReference type="PROSITE" id="PS00143">
    <property type="entry name" value="INSULINASE"/>
    <property type="match status" value="1"/>
</dbReference>
<dbReference type="GO" id="GO:0004222">
    <property type="term" value="F:metalloendopeptidase activity"/>
    <property type="evidence" value="ECO:0007669"/>
    <property type="project" value="InterPro"/>
</dbReference>
<dbReference type="Pfam" id="PF05193">
    <property type="entry name" value="Peptidase_M16_C"/>
    <property type="match status" value="1"/>
</dbReference>
<accession>W6RJQ8</accession>
<geneLocation type="plasmid" evidence="8">
    <name>pLPU83b</name>
</geneLocation>
<keyword evidence="8" id="KW-0614">Plasmid</keyword>
<dbReference type="Pfam" id="PF00675">
    <property type="entry name" value="Peptidase_M16"/>
    <property type="match status" value="1"/>
</dbReference>
<dbReference type="InterPro" id="IPR011765">
    <property type="entry name" value="Pept_M16_N"/>
</dbReference>
<organism evidence="8 9">
    <name type="scientific">Rhizobium favelukesii</name>
    <dbReference type="NCBI Taxonomy" id="348824"/>
    <lineage>
        <taxon>Bacteria</taxon>
        <taxon>Pseudomonadati</taxon>
        <taxon>Pseudomonadota</taxon>
        <taxon>Alphaproteobacteria</taxon>
        <taxon>Hyphomicrobiales</taxon>
        <taxon>Rhizobiaceae</taxon>
        <taxon>Rhizobium/Agrobacterium group</taxon>
        <taxon>Rhizobium</taxon>
    </lineage>
</organism>
<comment type="similarity">
    <text evidence="2 4">Belongs to the peptidase M16 family.</text>
</comment>
<evidence type="ECO:0000256" key="2">
    <source>
        <dbReference type="ARBA" id="ARBA00007261"/>
    </source>
</evidence>
<keyword evidence="3" id="KW-0482">Metalloprotease</keyword>
<evidence type="ECO:0000259" key="6">
    <source>
        <dbReference type="Pfam" id="PF00675"/>
    </source>
</evidence>
<keyword evidence="8" id="KW-0645">Protease</keyword>
<dbReference type="GO" id="GO:0046872">
    <property type="term" value="F:metal ion binding"/>
    <property type="evidence" value="ECO:0007669"/>
    <property type="project" value="InterPro"/>
</dbReference>
<evidence type="ECO:0000259" key="7">
    <source>
        <dbReference type="Pfam" id="PF05193"/>
    </source>
</evidence>
<dbReference type="EMBL" id="CBYB010000053">
    <property type="protein sequence ID" value="CDM60520.1"/>
    <property type="molecule type" value="Genomic_DNA"/>
</dbReference>
<dbReference type="PANTHER" id="PTHR11851:SF49">
    <property type="entry name" value="MITOCHONDRIAL-PROCESSING PEPTIDASE SUBUNIT ALPHA"/>
    <property type="match status" value="1"/>
</dbReference>
<dbReference type="Proteomes" id="UP000019443">
    <property type="component" value="Unassembled WGS sequence"/>
</dbReference>
<gene>
    <name evidence="8" type="ORF">LPU83_pLPU83b_0539</name>
</gene>
<feature type="domain" description="Peptidase M16 C-terminal" evidence="7">
    <location>
        <begin position="276"/>
        <end position="454"/>
    </location>
</feature>
<evidence type="ECO:0000256" key="1">
    <source>
        <dbReference type="ARBA" id="ARBA00001947"/>
    </source>
</evidence>
<dbReference type="Gene3D" id="3.30.830.10">
    <property type="entry name" value="Metalloenzyme, LuxS/M16 peptidase-like"/>
    <property type="match status" value="2"/>
</dbReference>
<keyword evidence="8" id="KW-0378">Hydrolase</keyword>
<dbReference type="MEROPS" id="M16.019"/>
<comment type="caution">
    <text evidence="8">The sequence shown here is derived from an EMBL/GenBank/DDBJ whole genome shotgun (WGS) entry which is preliminary data.</text>
</comment>
<keyword evidence="9" id="KW-1185">Reference proteome</keyword>
<reference evidence="8" key="1">
    <citation type="submission" date="2013-11" db="EMBL/GenBank/DDBJ databases">
        <title>Draft genome sequence of the broad-host-range Rhizobium sp. LPU83 strain, a member of the low-genetic diversity Oregon-like Rhizobium sp. group.</title>
        <authorList>
            <person name="Wibberg D."/>
            <person name="Puehler A."/>
            <person name="Schlueter A."/>
        </authorList>
    </citation>
    <scope>NUCLEOTIDE SEQUENCE [LARGE SCALE GENOMIC DNA]</scope>
    <source>
        <strain evidence="8">LPU83</strain>
        <plasmid evidence="8">pLPU83b</plasmid>
    </source>
</reference>
<dbReference type="InterPro" id="IPR050361">
    <property type="entry name" value="MPP/UQCRC_Complex"/>
</dbReference>
<name>W6RJQ8_9HYPH</name>
<dbReference type="InterPro" id="IPR011249">
    <property type="entry name" value="Metalloenz_LuxS/M16"/>
</dbReference>
<dbReference type="InterPro" id="IPR007863">
    <property type="entry name" value="Peptidase_M16_C"/>
</dbReference>
<evidence type="ECO:0000313" key="9">
    <source>
        <dbReference type="Proteomes" id="UP000019443"/>
    </source>
</evidence>
<dbReference type="SUPFAM" id="SSF63411">
    <property type="entry name" value="LuxS/MPP-like metallohydrolase"/>
    <property type="match status" value="2"/>
</dbReference>
<feature type="region of interest" description="Disordered" evidence="5">
    <location>
        <begin position="1"/>
        <end position="27"/>
    </location>
</feature>
<dbReference type="PANTHER" id="PTHR11851">
    <property type="entry name" value="METALLOPROTEASE"/>
    <property type="match status" value="1"/>
</dbReference>
<feature type="domain" description="Peptidase M16 N-terminal" evidence="6">
    <location>
        <begin position="118"/>
        <end position="263"/>
    </location>
</feature>
<evidence type="ECO:0000313" key="8">
    <source>
        <dbReference type="EMBL" id="CDM60520.1"/>
    </source>
</evidence>